<keyword evidence="2" id="KW-1185">Reference proteome</keyword>
<proteinExistence type="predicted"/>
<accession>A0AAW2GUD0</accession>
<protein>
    <submittedName>
        <fullName evidence="1">Uncharacterized protein</fullName>
    </submittedName>
</protein>
<evidence type="ECO:0000313" key="1">
    <source>
        <dbReference type="EMBL" id="KAL0130870.1"/>
    </source>
</evidence>
<reference evidence="1 2" key="1">
    <citation type="submission" date="2023-03" db="EMBL/GenBank/DDBJ databases">
        <title>High recombination rates correlate with genetic variation in Cardiocondyla obscurior ants.</title>
        <authorList>
            <person name="Errbii M."/>
        </authorList>
    </citation>
    <scope>NUCLEOTIDE SEQUENCE [LARGE SCALE GENOMIC DNA]</scope>
    <source>
        <strain evidence="1">Alpha-2009</strain>
        <tissue evidence="1">Whole body</tissue>
    </source>
</reference>
<evidence type="ECO:0000313" key="2">
    <source>
        <dbReference type="Proteomes" id="UP001430953"/>
    </source>
</evidence>
<organism evidence="1 2">
    <name type="scientific">Cardiocondyla obscurior</name>
    <dbReference type="NCBI Taxonomy" id="286306"/>
    <lineage>
        <taxon>Eukaryota</taxon>
        <taxon>Metazoa</taxon>
        <taxon>Ecdysozoa</taxon>
        <taxon>Arthropoda</taxon>
        <taxon>Hexapoda</taxon>
        <taxon>Insecta</taxon>
        <taxon>Pterygota</taxon>
        <taxon>Neoptera</taxon>
        <taxon>Endopterygota</taxon>
        <taxon>Hymenoptera</taxon>
        <taxon>Apocrita</taxon>
        <taxon>Aculeata</taxon>
        <taxon>Formicoidea</taxon>
        <taxon>Formicidae</taxon>
        <taxon>Myrmicinae</taxon>
        <taxon>Cardiocondyla</taxon>
    </lineage>
</organism>
<dbReference type="Proteomes" id="UP001430953">
    <property type="component" value="Unassembled WGS sequence"/>
</dbReference>
<name>A0AAW2GUD0_9HYME</name>
<comment type="caution">
    <text evidence="1">The sequence shown here is derived from an EMBL/GenBank/DDBJ whole genome shotgun (WGS) entry which is preliminary data.</text>
</comment>
<gene>
    <name evidence="1" type="ORF">PUN28_002463</name>
</gene>
<dbReference type="EMBL" id="JADYXP020000002">
    <property type="protein sequence ID" value="KAL0130870.1"/>
    <property type="molecule type" value="Genomic_DNA"/>
</dbReference>
<sequence>MKQRGCILPFPLFYPADLQTALCKIFPVHIEMRQSLRFYFRSLTQSPRPTKVCSNFHGDVLRDRRANVRKVARFQPIVRRVWSIEIH</sequence>
<dbReference type="AlphaFoldDB" id="A0AAW2GUD0"/>